<protein>
    <submittedName>
        <fullName evidence="2">VOC family protein</fullName>
    </submittedName>
</protein>
<dbReference type="Pfam" id="PF22677">
    <property type="entry name" value="Ble-like_N"/>
    <property type="match status" value="1"/>
</dbReference>
<evidence type="ECO:0000259" key="1">
    <source>
        <dbReference type="Pfam" id="PF22677"/>
    </source>
</evidence>
<dbReference type="InterPro" id="IPR052164">
    <property type="entry name" value="Anthracycline_SecMetBiosynth"/>
</dbReference>
<dbReference type="AlphaFoldDB" id="A0A520KWP5"/>
<reference evidence="2 3" key="1">
    <citation type="journal article" date="2019" name="Nat. Microbiol.">
        <title>Wide diversity of methane and short-chain alkane metabolisms in uncultured archaea.</title>
        <authorList>
            <person name="Borrel G."/>
            <person name="Adam P.S."/>
            <person name="McKay L.J."/>
            <person name="Chen L.X."/>
            <person name="Sierra-Garcia I.N."/>
            <person name="Sieber C.M."/>
            <person name="Letourneur Q."/>
            <person name="Ghozlane A."/>
            <person name="Andersen G.L."/>
            <person name="Li W.J."/>
            <person name="Hallam S.J."/>
            <person name="Muyzer G."/>
            <person name="de Oliveira V.M."/>
            <person name="Inskeep W.P."/>
            <person name="Banfield J.F."/>
            <person name="Gribaldo S."/>
        </authorList>
    </citation>
    <scope>NUCLEOTIDE SEQUENCE [LARGE SCALE GENOMIC DNA]</scope>
    <source>
        <strain evidence="2">NM1b</strain>
    </source>
</reference>
<dbReference type="PANTHER" id="PTHR33993">
    <property type="entry name" value="GLYOXALASE-RELATED"/>
    <property type="match status" value="1"/>
</dbReference>
<gene>
    <name evidence="2" type="ORF">EF807_04385</name>
</gene>
<feature type="domain" description="Glyoxalase/Bleomycin resistance-like N-terminal" evidence="1">
    <location>
        <begin position="3"/>
        <end position="38"/>
    </location>
</feature>
<dbReference type="Gene3D" id="3.10.180.10">
    <property type="entry name" value="2,3-Dihydroxybiphenyl 1,2-Dioxygenase, domain 1"/>
    <property type="match status" value="1"/>
</dbReference>
<dbReference type="InterPro" id="IPR029068">
    <property type="entry name" value="Glyas_Bleomycin-R_OHBP_Dase"/>
</dbReference>
<name>A0A520KWP5_9EURY</name>
<organism evidence="2 3">
    <name type="scientific">Candidatus Methanolliviera hydrocarbonicum</name>
    <dbReference type="NCBI Taxonomy" id="2491085"/>
    <lineage>
        <taxon>Archaea</taxon>
        <taxon>Methanobacteriati</taxon>
        <taxon>Methanobacteriota</taxon>
        <taxon>Candidatus Methanoliparia</taxon>
        <taxon>Candidatus Methanoliparales</taxon>
        <taxon>Candidatus Methanollivieraceae</taxon>
        <taxon>Candidatus Methanolliviera</taxon>
    </lineage>
</organism>
<dbReference type="EMBL" id="RXIL01000074">
    <property type="protein sequence ID" value="RZN69560.1"/>
    <property type="molecule type" value="Genomic_DNA"/>
</dbReference>
<dbReference type="InterPro" id="IPR053863">
    <property type="entry name" value="Glyoxy/Ble-like_N"/>
</dbReference>
<comment type="caution">
    <text evidence="2">The sequence shown here is derived from an EMBL/GenBank/DDBJ whole genome shotgun (WGS) entry which is preliminary data.</text>
</comment>
<evidence type="ECO:0000313" key="3">
    <source>
        <dbReference type="Proteomes" id="UP000320766"/>
    </source>
</evidence>
<sequence>MPTITHFMVPAEDTERAKKFYTELFGWKVEKLPGPMEYYEISTITSDGEEGLGGGMAKRESPGETITNYIDVPSVDEYIAKVEKLGGKVVLPKTAVPGIGYVAVCLDTEKNTFGLWGHDIKRGQAERLLFRCVC</sequence>
<dbReference type="CDD" id="cd07247">
    <property type="entry name" value="SgaA_N_like"/>
    <property type="match status" value="1"/>
</dbReference>
<accession>A0A520KWP5</accession>
<proteinExistence type="predicted"/>
<dbReference type="SUPFAM" id="SSF54593">
    <property type="entry name" value="Glyoxalase/Bleomycin resistance protein/Dihydroxybiphenyl dioxygenase"/>
    <property type="match status" value="1"/>
</dbReference>
<dbReference type="PANTHER" id="PTHR33993:SF2">
    <property type="entry name" value="VOC DOMAIN-CONTAINING PROTEIN"/>
    <property type="match status" value="1"/>
</dbReference>
<dbReference type="Proteomes" id="UP000320766">
    <property type="component" value="Unassembled WGS sequence"/>
</dbReference>
<evidence type="ECO:0000313" key="2">
    <source>
        <dbReference type="EMBL" id="RZN69560.1"/>
    </source>
</evidence>